<dbReference type="OrthoDB" id="428549at2759"/>
<comment type="caution">
    <text evidence="2">The sequence shown here is derived from an EMBL/GenBank/DDBJ whole genome shotgun (WGS) entry which is preliminary data.</text>
</comment>
<dbReference type="AlphaFoldDB" id="A0A1Q9BU92"/>
<reference evidence="2 3" key="1">
    <citation type="submission" date="2016-02" db="EMBL/GenBank/DDBJ databases">
        <title>Genome analysis of coral dinoflagellate symbionts highlights evolutionary adaptations to a symbiotic lifestyle.</title>
        <authorList>
            <person name="Aranda M."/>
            <person name="Li Y."/>
            <person name="Liew Y.J."/>
            <person name="Baumgarten S."/>
            <person name="Simakov O."/>
            <person name="Wilson M."/>
            <person name="Piel J."/>
            <person name="Ashoor H."/>
            <person name="Bougouffa S."/>
            <person name="Bajic V.B."/>
            <person name="Ryu T."/>
            <person name="Ravasi T."/>
            <person name="Bayer T."/>
            <person name="Micklem G."/>
            <person name="Kim H."/>
            <person name="Bhak J."/>
            <person name="Lajeunesse T.C."/>
            <person name="Voolstra C.R."/>
        </authorList>
    </citation>
    <scope>NUCLEOTIDE SEQUENCE [LARGE SCALE GENOMIC DNA]</scope>
    <source>
        <strain evidence="2 3">CCMP2467</strain>
    </source>
</reference>
<feature type="compositionally biased region" description="Low complexity" evidence="1">
    <location>
        <begin position="631"/>
        <end position="649"/>
    </location>
</feature>
<name>A0A1Q9BU92_SYMMI</name>
<feature type="region of interest" description="Disordered" evidence="1">
    <location>
        <begin position="618"/>
        <end position="682"/>
    </location>
</feature>
<gene>
    <name evidence="2" type="ORF">AK812_SmicGene46369</name>
</gene>
<feature type="compositionally biased region" description="Basic and acidic residues" evidence="1">
    <location>
        <begin position="18"/>
        <end position="29"/>
    </location>
</feature>
<feature type="non-terminal residue" evidence="2">
    <location>
        <position position="1069"/>
    </location>
</feature>
<evidence type="ECO:0000256" key="1">
    <source>
        <dbReference type="SAM" id="MobiDB-lite"/>
    </source>
</evidence>
<protein>
    <submittedName>
        <fullName evidence="2">Uncharacterized protein</fullName>
    </submittedName>
</protein>
<feature type="region of interest" description="Disordered" evidence="1">
    <location>
        <begin position="257"/>
        <end position="291"/>
    </location>
</feature>
<keyword evidence="3" id="KW-1185">Reference proteome</keyword>
<feature type="compositionally biased region" description="Gly residues" evidence="1">
    <location>
        <begin position="501"/>
        <end position="510"/>
    </location>
</feature>
<feature type="compositionally biased region" description="Basic and acidic residues" evidence="1">
    <location>
        <begin position="479"/>
        <end position="500"/>
    </location>
</feature>
<evidence type="ECO:0000313" key="2">
    <source>
        <dbReference type="EMBL" id="OLP74170.1"/>
    </source>
</evidence>
<feature type="region of interest" description="Disordered" evidence="1">
    <location>
        <begin position="96"/>
        <end position="244"/>
    </location>
</feature>
<feature type="compositionally biased region" description="Basic and acidic residues" evidence="1">
    <location>
        <begin position="213"/>
        <end position="224"/>
    </location>
</feature>
<sequence length="1069" mass="118638">MVPDESLDAFLSGTNEASRVEARDPEPPRRPPGLENPAGVSGGSGLRSEGPLETTLPRPEAAEPWWTCFSCQGEAFSWEAGGWRCALCGSRDYYNRSAPTRRATPSGTWLYIPRGDPEPNDDDTSSTTSRRPSTLEGASPTSPWRSTGPVRAGGPAPQEWNEGAGREQAESEAATNDVTVDPETLEPVRRLSRRQRRAAAAASRPSPEQGPPRLHDPPADRRSPEVQGPGAHRLHDPLHQEPASTWRGKLLKDMGEALGNRRDGSDGLWSASKGPKPGVKYRGGTPPAPPQWTYAREDVRAFDRYERKVRMWERQVQAFMPKREAAMALYVSLRGEAEEELEFMAFDEIDCEHGLENILAALRRPLQTREVYLKRRYLHEYEYIGRQANESIRSFCNRYQRTEKSLLATGINVAAMYDGESRGSRLLDRMRLTMEQQRLILVSTGQSLQFDAIRDAAQLQYPEHRPVPAVAYNREFENNHRTPDHRDHPKGGKSGRDSGKGSKGPKGGKGPRQPYRTYVTEEASAADYDEDPAETLADIPEDEAEHDQDEDEELIPDDSVDPEDGDDIQTVMKEVADCLTVTARRLQGVTLGRKFTTNPKNKDLEQRKRNSHCAACGQKGHWQGDDACPVSAKGAKGAGKSSHGNSAKGDSSKKGGAPKKVLNVSFHGSPDTEPTFEPEPPTAEELQEYGSYFTTFMTTFAGPSQDVFLSKPGDFAGFAVLDTACQRSLCSEKWLVKHRELLAQHKLDVKSAPESEGFQFGTGPIQVSKRHVFFPVCLDGSLETCALFGASVMEYPSDIPLLLSLGMLSKKLKAILDLPRNVAYLGVFNVEVPIIKINGHVCIELNRLPKGHFAKWKAMSSILDQGEPDSGWRRVVKYILAAELHLLRFLSQTVRLGLRKRSWLSHQDPMHQRWTDNMIKVLQAPCEHPAHMLAKSGNRHGSFQKCCQCNTRWKWVAFAWEELPSSPLPRPSPPSANYGARTLWAAKLLPGLEVQADTATCSGSRSVTGLKPKPKPLPRHRGELDFTEAELATLDLEHGAPRVNARMTIDSGGLQMMEDQYQEGMQAKA</sequence>
<dbReference type="EMBL" id="LSRX01004160">
    <property type="protein sequence ID" value="OLP74170.1"/>
    <property type="molecule type" value="Genomic_DNA"/>
</dbReference>
<dbReference type="Proteomes" id="UP000186817">
    <property type="component" value="Unassembled WGS sequence"/>
</dbReference>
<feature type="region of interest" description="Disordered" evidence="1">
    <location>
        <begin position="542"/>
        <end position="566"/>
    </location>
</feature>
<evidence type="ECO:0000313" key="3">
    <source>
        <dbReference type="Proteomes" id="UP000186817"/>
    </source>
</evidence>
<proteinExistence type="predicted"/>
<feature type="region of interest" description="Disordered" evidence="1">
    <location>
        <begin position="479"/>
        <end position="515"/>
    </location>
</feature>
<feature type="region of interest" description="Disordered" evidence="1">
    <location>
        <begin position="1"/>
        <end position="58"/>
    </location>
</feature>
<accession>A0A1Q9BU92</accession>
<organism evidence="2 3">
    <name type="scientific">Symbiodinium microadriaticum</name>
    <name type="common">Dinoflagellate</name>
    <name type="synonym">Zooxanthella microadriatica</name>
    <dbReference type="NCBI Taxonomy" id="2951"/>
    <lineage>
        <taxon>Eukaryota</taxon>
        <taxon>Sar</taxon>
        <taxon>Alveolata</taxon>
        <taxon>Dinophyceae</taxon>
        <taxon>Suessiales</taxon>
        <taxon>Symbiodiniaceae</taxon>
        <taxon>Symbiodinium</taxon>
    </lineage>
</organism>